<feature type="transmembrane region" description="Helical" evidence="1">
    <location>
        <begin position="179"/>
        <end position="196"/>
    </location>
</feature>
<comment type="caution">
    <text evidence="3">The sequence shown here is derived from an EMBL/GenBank/DDBJ whole genome shotgun (WGS) entry which is preliminary data.</text>
</comment>
<sequence length="410" mass="44634">MNTVLYTICAVLAWLAVFNKVAITVRSGADPARLALCTALFFMACTMTVAIPAVWVRVDTLVGVPNVSALLSQGMAAMFGLSIHLMVSLIDLPKTEAGRTVRRHIAVAIMIQAIMVLLFLRIPPGEEAPTDFVVRYADDPDAVTYLGVYIVIFAAVQVRNTALCWRYANAGGRPWLRRGLRMVAVASFLGLVYSAIRGADLLAGWSGLDVRVWEVGARMVIFSGVVLASLGCTAPSWGPKVTAMRGRGTRLLDYTRLYRLWAVLYRAMPDIALDPPSSLAGDLLASLRDLDFRLYRRVIEITDAMLVLRPHYSAEVAAEARTLGERHGLTGDALQATIEAVQMRRALLVRGDRVENARAPEAAPGVHPASPDINGEVRRLVEIARAFDRLPAGAFSAVRTSDRSPRQPTG</sequence>
<reference evidence="4" key="1">
    <citation type="journal article" date="2019" name="Int. J. Syst. Evol. Microbiol.">
        <title>The Global Catalogue of Microorganisms (GCM) 10K type strain sequencing project: providing services to taxonomists for standard genome sequencing and annotation.</title>
        <authorList>
            <consortium name="The Broad Institute Genomics Platform"/>
            <consortium name="The Broad Institute Genome Sequencing Center for Infectious Disease"/>
            <person name="Wu L."/>
            <person name="Ma J."/>
        </authorList>
    </citation>
    <scope>NUCLEOTIDE SEQUENCE [LARGE SCALE GENOMIC DNA]</scope>
    <source>
        <strain evidence="4">CGMCC 4.7132</strain>
    </source>
</reference>
<feature type="transmembrane region" description="Helical" evidence="1">
    <location>
        <begin position="34"/>
        <end position="55"/>
    </location>
</feature>
<dbReference type="Pfam" id="PF20182">
    <property type="entry name" value="DUF6545"/>
    <property type="match status" value="1"/>
</dbReference>
<feature type="transmembrane region" description="Helical" evidence="1">
    <location>
        <begin position="75"/>
        <end position="92"/>
    </location>
</feature>
<organism evidence="3 4">
    <name type="scientific">Sphaerisporangium dianthi</name>
    <dbReference type="NCBI Taxonomy" id="1436120"/>
    <lineage>
        <taxon>Bacteria</taxon>
        <taxon>Bacillati</taxon>
        <taxon>Actinomycetota</taxon>
        <taxon>Actinomycetes</taxon>
        <taxon>Streptosporangiales</taxon>
        <taxon>Streptosporangiaceae</taxon>
        <taxon>Sphaerisporangium</taxon>
    </lineage>
</organism>
<dbReference type="EMBL" id="JBHSFP010000027">
    <property type="protein sequence ID" value="MFC4535025.1"/>
    <property type="molecule type" value="Genomic_DNA"/>
</dbReference>
<dbReference type="InterPro" id="IPR046675">
    <property type="entry name" value="DUF6545"/>
</dbReference>
<feature type="transmembrane region" description="Helical" evidence="1">
    <location>
        <begin position="5"/>
        <end position="22"/>
    </location>
</feature>
<dbReference type="Proteomes" id="UP001596004">
    <property type="component" value="Unassembled WGS sequence"/>
</dbReference>
<evidence type="ECO:0000259" key="2">
    <source>
        <dbReference type="Pfam" id="PF20182"/>
    </source>
</evidence>
<name>A0ABV9CP06_9ACTN</name>
<protein>
    <submittedName>
        <fullName evidence="3">MAB_1171c family putative transporter</fullName>
    </submittedName>
</protein>
<evidence type="ECO:0000313" key="3">
    <source>
        <dbReference type="EMBL" id="MFC4535025.1"/>
    </source>
</evidence>
<feature type="domain" description="DUF6545" evidence="2">
    <location>
        <begin position="252"/>
        <end position="388"/>
    </location>
</feature>
<proteinExistence type="predicted"/>
<keyword evidence="4" id="KW-1185">Reference proteome</keyword>
<keyword evidence="1" id="KW-0472">Membrane</keyword>
<feature type="transmembrane region" description="Helical" evidence="1">
    <location>
        <begin position="142"/>
        <end position="158"/>
    </location>
</feature>
<dbReference type="InterPro" id="IPR050039">
    <property type="entry name" value="MAB_1171c-like"/>
</dbReference>
<keyword evidence="1" id="KW-0812">Transmembrane</keyword>
<evidence type="ECO:0000313" key="4">
    <source>
        <dbReference type="Proteomes" id="UP001596004"/>
    </source>
</evidence>
<feature type="transmembrane region" description="Helical" evidence="1">
    <location>
        <begin position="216"/>
        <end position="237"/>
    </location>
</feature>
<gene>
    <name evidence="3" type="ORF">ACFO60_30055</name>
</gene>
<evidence type="ECO:0000256" key="1">
    <source>
        <dbReference type="SAM" id="Phobius"/>
    </source>
</evidence>
<dbReference type="RefSeq" id="WP_380846824.1">
    <property type="nucleotide sequence ID" value="NZ_JBHSFP010000027.1"/>
</dbReference>
<keyword evidence="1" id="KW-1133">Transmembrane helix</keyword>
<feature type="transmembrane region" description="Helical" evidence="1">
    <location>
        <begin position="104"/>
        <end position="122"/>
    </location>
</feature>
<dbReference type="NCBIfam" id="NF042915">
    <property type="entry name" value="MAB_1171c_fam"/>
    <property type="match status" value="1"/>
</dbReference>
<accession>A0ABV9CP06</accession>